<dbReference type="GO" id="GO:0008408">
    <property type="term" value="F:3'-5' exonuclease activity"/>
    <property type="evidence" value="ECO:0007669"/>
    <property type="project" value="InterPro"/>
</dbReference>
<comment type="similarity">
    <text evidence="3">Belongs to the REXO4 family.</text>
</comment>
<sequence length="651" mass="69462">MMEHKPLACFVRQLEKNELRVTGYHLGPSGMKALAEALSETHIGLAVVAAAAASLSSLRSLKLSNVNASASGVSSARDLLASHVANGVDVDLRENTTLPSSRLSEFASFSSTPAFKRDKPLEPRMESFGGSSKAGTAELAGGTSMLRANINEVVRLLGVYLVHLALVRSSSVASASHGHGGGKVSPSSLLDIFVDGSVNQEAHGGVGIFVARSHSANASVALHDHTLTPLGSHSCRRHETSDNNIVEMFAVLLSLARQPLHQNVRILSDSRTTLLSVAAVAYANDNSDRHGDGTGRGKLGAVPEHTRAAHYALLAELALLLELRATCGASTRFAYVTAHKGVTRNEMADQLAKAAASRVAIGKRAPGDLQAGNRTCSRACLTSLIMGILGGGEKEQGSLLETECRDAASFVTPKSRTSSQGKHDDDADDASSGDSLSHLIPRTTLAFASEVVALDCEMVGVGPGGIDSVLARACVIDGAGTILIDTYCNAVGDLRLITDYRTWCSGVEQKHVRGAPPFDDVQARVRALLRGKLLVGHQLDSDLKALQMTHPKSQTRDTATYGPLTYRGRPRRLKNLTLSFLGHRIQTSDQGHHPAEDARAALLLYLKFRIRWERGIEKKRAKRRAAGLVADAADDDGDEEEAQERRVEQKM</sequence>
<dbReference type="EMBL" id="BNJQ01000040">
    <property type="protein sequence ID" value="GHP12329.1"/>
    <property type="molecule type" value="Genomic_DNA"/>
</dbReference>
<evidence type="ECO:0000256" key="5">
    <source>
        <dbReference type="ARBA" id="ARBA00022552"/>
    </source>
</evidence>
<evidence type="ECO:0000259" key="12">
    <source>
        <dbReference type="PROSITE" id="PS50879"/>
    </source>
</evidence>
<feature type="region of interest" description="Disordered" evidence="11">
    <location>
        <begin position="411"/>
        <end position="435"/>
    </location>
</feature>
<evidence type="ECO:0000256" key="11">
    <source>
        <dbReference type="SAM" id="MobiDB-lite"/>
    </source>
</evidence>
<dbReference type="InterPro" id="IPR002156">
    <property type="entry name" value="RNaseH_domain"/>
</dbReference>
<evidence type="ECO:0000256" key="3">
    <source>
        <dbReference type="ARBA" id="ARBA00010489"/>
    </source>
</evidence>
<keyword evidence="7" id="KW-0378">Hydrolase</keyword>
<dbReference type="PANTHER" id="PTHR12801:SF45">
    <property type="entry name" value="RNA EXONUCLEASE 4"/>
    <property type="match status" value="1"/>
</dbReference>
<evidence type="ECO:0000313" key="14">
    <source>
        <dbReference type="Proteomes" id="UP000660262"/>
    </source>
</evidence>
<dbReference type="InterPro" id="IPR013520">
    <property type="entry name" value="Ribonucl_H"/>
</dbReference>
<dbReference type="OrthoDB" id="16516at2759"/>
<keyword evidence="6" id="KW-0540">Nuclease</keyword>
<comment type="caution">
    <text evidence="13">The sequence shown here is derived from an EMBL/GenBank/DDBJ whole genome shotgun (WGS) entry which is preliminary data.</text>
</comment>
<evidence type="ECO:0000256" key="6">
    <source>
        <dbReference type="ARBA" id="ARBA00022722"/>
    </source>
</evidence>
<evidence type="ECO:0000256" key="1">
    <source>
        <dbReference type="ARBA" id="ARBA00004123"/>
    </source>
</evidence>
<evidence type="ECO:0000256" key="8">
    <source>
        <dbReference type="ARBA" id="ARBA00022839"/>
    </source>
</evidence>
<dbReference type="InterPro" id="IPR037431">
    <property type="entry name" value="REX4_DEDDh_dom"/>
</dbReference>
<feature type="compositionally biased region" description="Acidic residues" evidence="11">
    <location>
        <begin position="632"/>
        <end position="642"/>
    </location>
</feature>
<dbReference type="GO" id="GO:0004523">
    <property type="term" value="F:RNA-DNA hybrid ribonuclease activity"/>
    <property type="evidence" value="ECO:0007669"/>
    <property type="project" value="InterPro"/>
</dbReference>
<evidence type="ECO:0000256" key="10">
    <source>
        <dbReference type="ARBA" id="ARBA00025599"/>
    </source>
</evidence>
<dbReference type="SMART" id="SM00479">
    <property type="entry name" value="EXOIII"/>
    <property type="match status" value="1"/>
</dbReference>
<dbReference type="InterPro" id="IPR032675">
    <property type="entry name" value="LRR_dom_sf"/>
</dbReference>
<proteinExistence type="inferred from homology"/>
<evidence type="ECO:0000313" key="13">
    <source>
        <dbReference type="EMBL" id="GHP12329.1"/>
    </source>
</evidence>
<accession>A0A830I5M2</accession>
<evidence type="ECO:0000256" key="2">
    <source>
        <dbReference type="ARBA" id="ARBA00004430"/>
    </source>
</evidence>
<dbReference type="Gene3D" id="3.30.420.10">
    <property type="entry name" value="Ribonuclease H-like superfamily/Ribonuclease H"/>
    <property type="match status" value="2"/>
</dbReference>
<name>A0A830I5M2_9CHLO</name>
<organism evidence="13 14">
    <name type="scientific">Pycnococcus provasolii</name>
    <dbReference type="NCBI Taxonomy" id="41880"/>
    <lineage>
        <taxon>Eukaryota</taxon>
        <taxon>Viridiplantae</taxon>
        <taxon>Chlorophyta</taxon>
        <taxon>Pseudoscourfieldiophyceae</taxon>
        <taxon>Pseudoscourfieldiales</taxon>
        <taxon>Pycnococcaceae</taxon>
        <taxon>Pycnococcus</taxon>
    </lineage>
</organism>
<keyword evidence="8" id="KW-0269">Exonuclease</keyword>
<dbReference type="GO" id="GO:0006364">
    <property type="term" value="P:rRNA processing"/>
    <property type="evidence" value="ECO:0007669"/>
    <property type="project" value="UniProtKB-KW"/>
</dbReference>
<protein>
    <recommendedName>
        <fullName evidence="4">RNA exonuclease 4</fullName>
    </recommendedName>
</protein>
<dbReference type="InterPro" id="IPR047021">
    <property type="entry name" value="REXO1/3/4-like"/>
</dbReference>
<gene>
    <name evidence="13" type="ORF">PPROV_001105700</name>
</gene>
<keyword evidence="9" id="KW-0539">Nucleus</keyword>
<comment type="subcellular location">
    <subcellularLocation>
        <location evidence="2">Cytoplasm</location>
        <location evidence="2">Cytoskeleton</location>
        <location evidence="2">Cilium axoneme</location>
    </subcellularLocation>
    <subcellularLocation>
        <location evidence="1">Nucleus</location>
    </subcellularLocation>
</comment>
<dbReference type="GO" id="GO:0005634">
    <property type="term" value="C:nucleus"/>
    <property type="evidence" value="ECO:0007669"/>
    <property type="project" value="UniProtKB-SubCell"/>
</dbReference>
<feature type="region of interest" description="Disordered" evidence="11">
    <location>
        <begin position="623"/>
        <end position="651"/>
    </location>
</feature>
<keyword evidence="5" id="KW-0698">rRNA processing</keyword>
<dbReference type="InterPro" id="IPR012337">
    <property type="entry name" value="RNaseH-like_sf"/>
</dbReference>
<dbReference type="CDD" id="cd06144">
    <property type="entry name" value="REX4_like"/>
    <property type="match status" value="1"/>
</dbReference>
<dbReference type="GO" id="GO:0005930">
    <property type="term" value="C:axoneme"/>
    <property type="evidence" value="ECO:0007669"/>
    <property type="project" value="UniProtKB-SubCell"/>
</dbReference>
<evidence type="ECO:0000256" key="9">
    <source>
        <dbReference type="ARBA" id="ARBA00023242"/>
    </source>
</evidence>
<keyword evidence="14" id="KW-1185">Reference proteome</keyword>
<reference evidence="13" key="1">
    <citation type="submission" date="2020-10" db="EMBL/GenBank/DDBJ databases">
        <title>Unveiling of a novel bifunctional photoreceptor, Dualchrome1, isolated from a cosmopolitan green alga.</title>
        <authorList>
            <person name="Suzuki S."/>
            <person name="Kawachi M."/>
        </authorList>
    </citation>
    <scope>NUCLEOTIDE SEQUENCE</scope>
    <source>
        <strain evidence="13">NIES 2893</strain>
    </source>
</reference>
<comment type="function">
    <text evidence="10">Exoribonuclease involved in ribosome biosynthesis. Involved in the processing of ITS1, the internal transcribed spacer localized between the 18S and 5.8S rRNAs.</text>
</comment>
<dbReference type="InterPro" id="IPR036397">
    <property type="entry name" value="RNaseH_sf"/>
</dbReference>
<dbReference type="Gene3D" id="3.80.10.10">
    <property type="entry name" value="Ribonuclease Inhibitor"/>
    <property type="match status" value="1"/>
</dbReference>
<dbReference type="PANTHER" id="PTHR12801">
    <property type="entry name" value="RNA EXONUCLEASE REXO1 / RECO3 FAMILY MEMBER-RELATED"/>
    <property type="match status" value="1"/>
</dbReference>
<dbReference type="Pfam" id="PF00075">
    <property type="entry name" value="RNase_H"/>
    <property type="match status" value="1"/>
</dbReference>
<dbReference type="SUPFAM" id="SSF53098">
    <property type="entry name" value="Ribonuclease H-like"/>
    <property type="match status" value="2"/>
</dbReference>
<dbReference type="Pfam" id="PF00929">
    <property type="entry name" value="RNase_T"/>
    <property type="match status" value="1"/>
</dbReference>
<evidence type="ECO:0000256" key="4">
    <source>
        <dbReference type="ARBA" id="ARBA00016937"/>
    </source>
</evidence>
<dbReference type="Proteomes" id="UP000660262">
    <property type="component" value="Unassembled WGS sequence"/>
</dbReference>
<dbReference type="AlphaFoldDB" id="A0A830I5M2"/>
<evidence type="ECO:0000256" key="7">
    <source>
        <dbReference type="ARBA" id="ARBA00022801"/>
    </source>
</evidence>
<dbReference type="PROSITE" id="PS50879">
    <property type="entry name" value="RNASE_H_1"/>
    <property type="match status" value="1"/>
</dbReference>
<feature type="domain" description="RNase H type-1" evidence="12">
    <location>
        <begin position="186"/>
        <end position="357"/>
    </location>
</feature>
<dbReference type="GO" id="GO:0003676">
    <property type="term" value="F:nucleic acid binding"/>
    <property type="evidence" value="ECO:0007669"/>
    <property type="project" value="InterPro"/>
</dbReference>